<gene>
    <name evidence="2" type="ORF">EYF80_041182</name>
</gene>
<feature type="compositionally biased region" description="Polar residues" evidence="1">
    <location>
        <begin position="1"/>
        <end position="17"/>
    </location>
</feature>
<accession>A0A4Z2G764</accession>
<evidence type="ECO:0000313" key="3">
    <source>
        <dbReference type="Proteomes" id="UP000314294"/>
    </source>
</evidence>
<evidence type="ECO:0000256" key="1">
    <source>
        <dbReference type="SAM" id="MobiDB-lite"/>
    </source>
</evidence>
<dbReference type="AlphaFoldDB" id="A0A4Z2G764"/>
<reference evidence="2 3" key="1">
    <citation type="submission" date="2019-03" db="EMBL/GenBank/DDBJ databases">
        <title>First draft genome of Liparis tanakae, snailfish: a comprehensive survey of snailfish specific genes.</title>
        <authorList>
            <person name="Kim W."/>
            <person name="Song I."/>
            <person name="Jeong J.-H."/>
            <person name="Kim D."/>
            <person name="Kim S."/>
            <person name="Ryu S."/>
            <person name="Song J.Y."/>
            <person name="Lee S.K."/>
        </authorList>
    </citation>
    <scope>NUCLEOTIDE SEQUENCE [LARGE SCALE GENOMIC DNA]</scope>
    <source>
        <tissue evidence="2">Muscle</tissue>
    </source>
</reference>
<keyword evidence="3" id="KW-1185">Reference proteome</keyword>
<protein>
    <submittedName>
        <fullName evidence="2">Uncharacterized protein</fullName>
    </submittedName>
</protein>
<proteinExistence type="predicted"/>
<dbReference type="EMBL" id="SRLO01000688">
    <property type="protein sequence ID" value="TNN48644.1"/>
    <property type="molecule type" value="Genomic_DNA"/>
</dbReference>
<sequence length="142" mass="14952">MSSLNSMSERTSSSDMNGSEGESGGGDVASSALCESNQSQKKDSPTNSSFLRMDSSGLYHCGGGGDTQTDSGCVQQVSDELRQSLAAEAQPEQVILTLEPLPEDQLQELTAGGEVRVGVRHDPSIRLQVQDAHWGEGEGHAN</sequence>
<comment type="caution">
    <text evidence="2">The sequence shown here is derived from an EMBL/GenBank/DDBJ whole genome shotgun (WGS) entry which is preliminary data.</text>
</comment>
<feature type="region of interest" description="Disordered" evidence="1">
    <location>
        <begin position="1"/>
        <end position="74"/>
    </location>
</feature>
<dbReference type="Proteomes" id="UP000314294">
    <property type="component" value="Unassembled WGS sequence"/>
</dbReference>
<feature type="compositionally biased region" description="Polar residues" evidence="1">
    <location>
        <begin position="33"/>
        <end position="50"/>
    </location>
</feature>
<evidence type="ECO:0000313" key="2">
    <source>
        <dbReference type="EMBL" id="TNN48644.1"/>
    </source>
</evidence>
<name>A0A4Z2G764_9TELE</name>
<organism evidence="2 3">
    <name type="scientific">Liparis tanakae</name>
    <name type="common">Tanaka's snailfish</name>
    <dbReference type="NCBI Taxonomy" id="230148"/>
    <lineage>
        <taxon>Eukaryota</taxon>
        <taxon>Metazoa</taxon>
        <taxon>Chordata</taxon>
        <taxon>Craniata</taxon>
        <taxon>Vertebrata</taxon>
        <taxon>Euteleostomi</taxon>
        <taxon>Actinopterygii</taxon>
        <taxon>Neopterygii</taxon>
        <taxon>Teleostei</taxon>
        <taxon>Neoteleostei</taxon>
        <taxon>Acanthomorphata</taxon>
        <taxon>Eupercaria</taxon>
        <taxon>Perciformes</taxon>
        <taxon>Cottioidei</taxon>
        <taxon>Cottales</taxon>
        <taxon>Liparidae</taxon>
        <taxon>Liparis</taxon>
    </lineage>
</organism>